<dbReference type="InterPro" id="IPR023631">
    <property type="entry name" value="Amidase_dom"/>
</dbReference>
<dbReference type="Proteomes" id="UP001295740">
    <property type="component" value="Unassembled WGS sequence"/>
</dbReference>
<comment type="caution">
    <text evidence="2">The sequence shown here is derived from an EMBL/GenBank/DDBJ whole genome shotgun (WGS) entry which is preliminary data.</text>
</comment>
<dbReference type="EMBL" id="CAUWAG010000006">
    <property type="protein sequence ID" value="CAJ2504123.1"/>
    <property type="molecule type" value="Genomic_DNA"/>
</dbReference>
<proteinExistence type="predicted"/>
<reference evidence="2" key="1">
    <citation type="submission" date="2023-10" db="EMBL/GenBank/DDBJ databases">
        <authorList>
            <person name="Hackl T."/>
        </authorList>
    </citation>
    <scope>NUCLEOTIDE SEQUENCE</scope>
</reference>
<sequence>MSILPGIATMPSSATEAAAIHALPVREVNAVPVAEAIPMPVTESIPTPVTETIALSGTRDFFRRAFPSDSEMDLDLSRRFEMGGETYMAGPTTQVKLSSIRSGSPIKYLTVLLHDDKNPSYITAEWFRQQIRDAKACDVVHDDFLECVLVMKVNPAVIVSDLAKMVLQSLRTDWVHSCPVQDGLSPGPYVVVQGELAPVWKLYDDTNGAFVHTFRPDSAGAINELRLGGTHPESMAVAIPSRLVHAQTDKRPLQGTRIAIKDIFKIRHIRNTLGNKAYYNLYPASTETAECVDLLTQAGAMIVGTTKLGSFTTAEEPSESIDYQAPWNPRGDGYQTPAGSSSGSAAAIAAYHWLDIAIGSDTVGGGRLPGVWNGCYAMRPTHGVLPAEGYIPSFPYFDTPMFYGRDIQECKKFAMAWYGKALEASPPKVTGKPAIIFPSDSMFKITNKAQINLIKAFIKDLETSLGVPHEKVSIKELWKSTAPREANGHPAALHMLDSVLNSFFYDDYHSFDRFRQDYAAKHTKEPYVTAPVRRRWEVSSHSTQGQRDSAVAKLAVYRKWMLEHVLKEGQKDALLLLPIEDMSPRYRDDPPKIDLATDLPDLHISPILGAPELTVPIGHVPYYSKVTGKMESLPVAISVLAAPGRDLQLFDVVQACLERAGRPLSVKTGSKMF</sequence>
<keyword evidence="3" id="KW-1185">Reference proteome</keyword>
<dbReference type="PANTHER" id="PTHR46310:SF7">
    <property type="entry name" value="AMIDASE 1"/>
    <property type="match status" value="1"/>
</dbReference>
<dbReference type="InterPro" id="IPR036928">
    <property type="entry name" value="AS_sf"/>
</dbReference>
<protein>
    <submittedName>
        <fullName evidence="2">Uu.00g115170.m01.CDS01</fullName>
    </submittedName>
</protein>
<dbReference type="PANTHER" id="PTHR46310">
    <property type="entry name" value="AMIDASE 1"/>
    <property type="match status" value="1"/>
</dbReference>
<dbReference type="SUPFAM" id="SSF75304">
    <property type="entry name" value="Amidase signature (AS) enzymes"/>
    <property type="match status" value="1"/>
</dbReference>
<gene>
    <name evidence="2" type="ORF">KHLLAP_LOCUS4591</name>
</gene>
<dbReference type="Gene3D" id="3.90.1300.10">
    <property type="entry name" value="Amidase signature (AS) domain"/>
    <property type="match status" value="1"/>
</dbReference>
<dbReference type="Pfam" id="PF01425">
    <property type="entry name" value="Amidase"/>
    <property type="match status" value="1"/>
</dbReference>
<feature type="domain" description="Amidase" evidence="1">
    <location>
        <begin position="247"/>
        <end position="649"/>
    </location>
</feature>
<evidence type="ECO:0000259" key="1">
    <source>
        <dbReference type="Pfam" id="PF01425"/>
    </source>
</evidence>
<dbReference type="AlphaFoldDB" id="A0AAI8YEA7"/>
<name>A0AAI8YEA7_9PEZI</name>
<organism evidence="2 3">
    <name type="scientific">Anthostomella pinea</name>
    <dbReference type="NCBI Taxonomy" id="933095"/>
    <lineage>
        <taxon>Eukaryota</taxon>
        <taxon>Fungi</taxon>
        <taxon>Dikarya</taxon>
        <taxon>Ascomycota</taxon>
        <taxon>Pezizomycotina</taxon>
        <taxon>Sordariomycetes</taxon>
        <taxon>Xylariomycetidae</taxon>
        <taxon>Xylariales</taxon>
        <taxon>Xylariaceae</taxon>
        <taxon>Anthostomella</taxon>
    </lineage>
</organism>
<evidence type="ECO:0000313" key="2">
    <source>
        <dbReference type="EMBL" id="CAJ2504123.1"/>
    </source>
</evidence>
<accession>A0AAI8YEA7</accession>
<evidence type="ECO:0000313" key="3">
    <source>
        <dbReference type="Proteomes" id="UP001295740"/>
    </source>
</evidence>